<comment type="pathway">
    <text evidence="9">Amino-acid biosynthesis; L-histidine biosynthesis; L-histidine from 5-phospho-alpha-D-ribose 1-diphosphate: step 7/9.</text>
</comment>
<dbReference type="Gene3D" id="3.90.1150.10">
    <property type="entry name" value="Aspartate Aminotransferase, domain 1"/>
    <property type="match status" value="1"/>
</dbReference>
<dbReference type="RefSeq" id="WP_091275338.1">
    <property type="nucleotide sequence ID" value="NZ_FAOZ01000006.1"/>
</dbReference>
<dbReference type="PANTHER" id="PTHR42885">
    <property type="entry name" value="HISTIDINOL-PHOSPHATE AMINOTRANSFERASE-RELATED"/>
    <property type="match status" value="1"/>
</dbReference>
<evidence type="ECO:0000256" key="3">
    <source>
        <dbReference type="ARBA" id="ARBA00011738"/>
    </source>
</evidence>
<evidence type="ECO:0000256" key="6">
    <source>
        <dbReference type="ARBA" id="ARBA00022679"/>
    </source>
</evidence>
<evidence type="ECO:0000256" key="4">
    <source>
        <dbReference type="ARBA" id="ARBA00022576"/>
    </source>
</evidence>
<feature type="region of interest" description="Disordered" evidence="10">
    <location>
        <begin position="1"/>
        <end position="65"/>
    </location>
</feature>
<evidence type="ECO:0000256" key="9">
    <source>
        <dbReference type="HAMAP-Rule" id="MF_01023"/>
    </source>
</evidence>
<dbReference type="InterPro" id="IPR015421">
    <property type="entry name" value="PyrdxlP-dep_Trfase_major"/>
</dbReference>
<dbReference type="GO" id="GO:0004400">
    <property type="term" value="F:histidinol-phosphate transaminase activity"/>
    <property type="evidence" value="ECO:0007669"/>
    <property type="project" value="UniProtKB-UniRule"/>
</dbReference>
<gene>
    <name evidence="9" type="primary">hisC</name>
    <name evidence="12" type="ORF">Ga0074812_106245</name>
</gene>
<dbReference type="HAMAP" id="MF_01023">
    <property type="entry name" value="HisC_aminotrans_2"/>
    <property type="match status" value="1"/>
</dbReference>
<accession>A0A0S4QN97</accession>
<keyword evidence="8 9" id="KW-0368">Histidine biosynthesis</keyword>
<dbReference type="AlphaFoldDB" id="A0A0S4QN97"/>
<keyword evidence="13" id="KW-1185">Reference proteome</keyword>
<feature type="modified residue" description="N6-(pyridoxal phosphate)lysine" evidence="9">
    <location>
        <position position="297"/>
    </location>
</feature>
<evidence type="ECO:0000256" key="5">
    <source>
        <dbReference type="ARBA" id="ARBA00022605"/>
    </source>
</evidence>
<evidence type="ECO:0000313" key="13">
    <source>
        <dbReference type="Proteomes" id="UP000198802"/>
    </source>
</evidence>
<feature type="compositionally biased region" description="Low complexity" evidence="10">
    <location>
        <begin position="53"/>
        <end position="65"/>
    </location>
</feature>
<dbReference type="Proteomes" id="UP000198802">
    <property type="component" value="Unassembled WGS sequence"/>
</dbReference>
<dbReference type="GO" id="GO:0000105">
    <property type="term" value="P:L-histidine biosynthetic process"/>
    <property type="evidence" value="ECO:0007669"/>
    <property type="project" value="UniProtKB-UniRule"/>
</dbReference>
<reference evidence="13" key="1">
    <citation type="submission" date="2015-11" db="EMBL/GenBank/DDBJ databases">
        <authorList>
            <person name="Varghese N."/>
        </authorList>
    </citation>
    <scope>NUCLEOTIDE SEQUENCE [LARGE SCALE GENOMIC DNA]</scope>
    <source>
        <strain evidence="13">DSM 45899</strain>
    </source>
</reference>
<dbReference type="InterPro" id="IPR005861">
    <property type="entry name" value="HisP_aminotrans"/>
</dbReference>
<evidence type="ECO:0000256" key="2">
    <source>
        <dbReference type="ARBA" id="ARBA00007970"/>
    </source>
</evidence>
<feature type="compositionally biased region" description="Gly residues" evidence="10">
    <location>
        <begin position="38"/>
        <end position="48"/>
    </location>
</feature>
<evidence type="ECO:0000256" key="1">
    <source>
        <dbReference type="ARBA" id="ARBA00001933"/>
    </source>
</evidence>
<name>A0A0S4QN97_9ACTN</name>
<organism evidence="12 13">
    <name type="scientific">Parafrankia irregularis</name>
    <dbReference type="NCBI Taxonomy" id="795642"/>
    <lineage>
        <taxon>Bacteria</taxon>
        <taxon>Bacillati</taxon>
        <taxon>Actinomycetota</taxon>
        <taxon>Actinomycetes</taxon>
        <taxon>Frankiales</taxon>
        <taxon>Frankiaceae</taxon>
        <taxon>Parafrankia</taxon>
    </lineage>
</organism>
<evidence type="ECO:0000256" key="8">
    <source>
        <dbReference type="ARBA" id="ARBA00023102"/>
    </source>
</evidence>
<proteinExistence type="inferred from homology"/>
<dbReference type="InterPro" id="IPR015424">
    <property type="entry name" value="PyrdxlP-dep_Trfase"/>
</dbReference>
<keyword evidence="6 9" id="KW-0808">Transferase</keyword>
<dbReference type="InterPro" id="IPR015422">
    <property type="entry name" value="PyrdxlP-dep_Trfase_small"/>
</dbReference>
<dbReference type="Pfam" id="PF00155">
    <property type="entry name" value="Aminotran_1_2"/>
    <property type="match status" value="1"/>
</dbReference>
<dbReference type="GO" id="GO:0030170">
    <property type="term" value="F:pyridoxal phosphate binding"/>
    <property type="evidence" value="ECO:0007669"/>
    <property type="project" value="InterPro"/>
</dbReference>
<evidence type="ECO:0000256" key="10">
    <source>
        <dbReference type="SAM" id="MobiDB-lite"/>
    </source>
</evidence>
<dbReference type="SUPFAM" id="SSF53383">
    <property type="entry name" value="PLP-dependent transferases"/>
    <property type="match status" value="1"/>
</dbReference>
<comment type="similarity">
    <text evidence="2 9">Belongs to the class-II pyridoxal-phosphate-dependent aminotransferase family. Histidinol-phosphate aminotransferase subfamily.</text>
</comment>
<dbReference type="NCBIfam" id="NF002877">
    <property type="entry name" value="PRK03317.1"/>
    <property type="match status" value="1"/>
</dbReference>
<dbReference type="Gene3D" id="3.40.640.10">
    <property type="entry name" value="Type I PLP-dependent aspartate aminotransferase-like (Major domain)"/>
    <property type="match status" value="1"/>
</dbReference>
<dbReference type="InterPro" id="IPR001917">
    <property type="entry name" value="Aminotrans_II_pyridoxalP_BS"/>
</dbReference>
<dbReference type="InterPro" id="IPR004839">
    <property type="entry name" value="Aminotransferase_I/II_large"/>
</dbReference>
<dbReference type="PROSITE" id="PS00599">
    <property type="entry name" value="AA_TRANSFER_CLASS_2"/>
    <property type="match status" value="1"/>
</dbReference>
<evidence type="ECO:0000259" key="11">
    <source>
        <dbReference type="Pfam" id="PF00155"/>
    </source>
</evidence>
<sequence length="452" mass="46851">MTEDSVDATSDAVGPLEADAPAFDGMRVEPISAPAAGLGAGPGVGPGLDRGSRSGAATSGGRPARRVVTLDDLPLRDDLRGLSPYGAPQIDVPVRLNTNENPHPPSAGLVDALGKAATLAATEANRYPDRDAEALRADLAYYLTSDAGFGVHTAQVWAANGSNEILQQLCQVFGGPGRTAVGFEPSYSMHRLIALATATGWVGEQRAEDFTLDAERVAGAIHRHRPALLFLASPNNPTATALGLDVISAACDAMEEVGSGVVVVDEAYAEFRRAGVPSALTLLPDHPRLVVTRTMSKAFALAGARVGYLAAHPAVVDALALVRLPYHLSSFTQAIARTALAHADELLGTVEAVKAQRDLLARELPQLGCEVAPSDANFVLFGHFTDQRAVWQGLLDAGVLVRDVGLGGWLRVTAGLPAETDAFLAALRAVLTGNPSLLRTGPAAPAGTSVVG</sequence>
<keyword evidence="5 9" id="KW-0028">Amino-acid biosynthesis</keyword>
<comment type="cofactor">
    <cofactor evidence="1 9">
        <name>pyridoxal 5'-phosphate</name>
        <dbReference type="ChEBI" id="CHEBI:597326"/>
    </cofactor>
</comment>
<keyword evidence="4 9" id="KW-0032">Aminotransferase</keyword>
<keyword evidence="7 9" id="KW-0663">Pyridoxal phosphate</keyword>
<dbReference type="CDD" id="cd00609">
    <property type="entry name" value="AAT_like"/>
    <property type="match status" value="1"/>
</dbReference>
<comment type="catalytic activity">
    <reaction evidence="9">
        <text>L-histidinol phosphate + 2-oxoglutarate = 3-(imidazol-4-yl)-2-oxopropyl phosphate + L-glutamate</text>
        <dbReference type="Rhea" id="RHEA:23744"/>
        <dbReference type="ChEBI" id="CHEBI:16810"/>
        <dbReference type="ChEBI" id="CHEBI:29985"/>
        <dbReference type="ChEBI" id="CHEBI:57766"/>
        <dbReference type="ChEBI" id="CHEBI:57980"/>
        <dbReference type="EC" id="2.6.1.9"/>
    </reaction>
</comment>
<feature type="domain" description="Aminotransferase class I/classII large" evidence="11">
    <location>
        <begin position="94"/>
        <end position="422"/>
    </location>
</feature>
<comment type="subunit">
    <text evidence="3 9">Homodimer.</text>
</comment>
<protein>
    <recommendedName>
        <fullName evidence="9">Histidinol-phosphate aminotransferase</fullName>
        <ecNumber evidence="9">2.6.1.9</ecNumber>
    </recommendedName>
    <alternativeName>
        <fullName evidence="9">Imidazole acetol-phosphate transaminase</fullName>
    </alternativeName>
</protein>
<dbReference type="PANTHER" id="PTHR42885:SF2">
    <property type="entry name" value="HISTIDINOL-PHOSPHATE AMINOTRANSFERASE"/>
    <property type="match status" value="1"/>
</dbReference>
<dbReference type="EMBL" id="FAOZ01000006">
    <property type="protein sequence ID" value="CUU55990.1"/>
    <property type="molecule type" value="Genomic_DNA"/>
</dbReference>
<evidence type="ECO:0000256" key="7">
    <source>
        <dbReference type="ARBA" id="ARBA00022898"/>
    </source>
</evidence>
<dbReference type="NCBIfam" id="TIGR01141">
    <property type="entry name" value="hisC"/>
    <property type="match status" value="1"/>
</dbReference>
<dbReference type="EC" id="2.6.1.9" evidence="9"/>
<dbReference type="UniPathway" id="UPA00031">
    <property type="reaction ID" value="UER00012"/>
</dbReference>
<evidence type="ECO:0000313" key="12">
    <source>
        <dbReference type="EMBL" id="CUU55990.1"/>
    </source>
</evidence>